<comment type="subcellular location">
    <subcellularLocation>
        <location evidence="1">Cell membrane</location>
        <topology evidence="1">Multi-pass membrane protein</topology>
    </subcellularLocation>
</comment>
<feature type="transmembrane region" description="Helical" evidence="6">
    <location>
        <begin position="197"/>
        <end position="220"/>
    </location>
</feature>
<feature type="transmembrane region" description="Helical" evidence="6">
    <location>
        <begin position="226"/>
        <end position="244"/>
    </location>
</feature>
<gene>
    <name evidence="7" type="primary">wzxE_2</name>
    <name evidence="7" type="ORF">FLACOL7796_04720</name>
</gene>
<evidence type="ECO:0000256" key="4">
    <source>
        <dbReference type="ARBA" id="ARBA00022989"/>
    </source>
</evidence>
<sequence>MVYYFKLVGALYALVLSQSIVFFVTLFLIAKSDWFQWGYFTQKVDVDILKKLSHYSLMAIVTALTIPVSQIILRNMLITTLGIQSAGIWQGMMRISDGYLMILTTALSTYYLPKLASLHTDRELKDEILQGYKLILPTVFFSCLVIYLMRFLIIRLLYTSDFMVMEDLFFYQLLGDFFKMASWILGYLVVAKSMTKLFVIMEIGFSVGYIIWGYICVHYFGIKGISIAFAINYFIYFVIMISFFRKLLFKRSPN</sequence>
<proteinExistence type="predicted"/>
<evidence type="ECO:0000256" key="6">
    <source>
        <dbReference type="SAM" id="Phobius"/>
    </source>
</evidence>
<dbReference type="Proteomes" id="UP000474567">
    <property type="component" value="Unassembled WGS sequence"/>
</dbReference>
<evidence type="ECO:0000256" key="3">
    <source>
        <dbReference type="ARBA" id="ARBA00022692"/>
    </source>
</evidence>
<feature type="transmembrane region" description="Helical" evidence="6">
    <location>
        <begin position="52"/>
        <end position="73"/>
    </location>
</feature>
<evidence type="ECO:0000256" key="2">
    <source>
        <dbReference type="ARBA" id="ARBA00022475"/>
    </source>
</evidence>
<keyword evidence="5 6" id="KW-0472">Membrane</keyword>
<evidence type="ECO:0000313" key="8">
    <source>
        <dbReference type="Proteomes" id="UP000474567"/>
    </source>
</evidence>
<dbReference type="CDD" id="cd13125">
    <property type="entry name" value="MATE_like_10"/>
    <property type="match status" value="1"/>
</dbReference>
<protein>
    <submittedName>
        <fullName evidence="7">Lipid III flippase</fullName>
    </submittedName>
</protein>
<keyword evidence="2" id="KW-1003">Cell membrane</keyword>
<feature type="transmembrane region" description="Helical" evidence="6">
    <location>
        <begin position="169"/>
        <end position="190"/>
    </location>
</feature>
<evidence type="ECO:0000313" key="7">
    <source>
        <dbReference type="EMBL" id="CAA9203391.1"/>
    </source>
</evidence>
<name>A0ABN7ERA4_9FLAO</name>
<feature type="transmembrane region" description="Helical" evidence="6">
    <location>
        <begin position="12"/>
        <end position="31"/>
    </location>
</feature>
<dbReference type="EMBL" id="CADCST010000191">
    <property type="protein sequence ID" value="CAA9203391.1"/>
    <property type="molecule type" value="Genomic_DNA"/>
</dbReference>
<keyword evidence="3 6" id="KW-0812">Transmembrane</keyword>
<reference evidence="7 8" key="1">
    <citation type="submission" date="2020-02" db="EMBL/GenBank/DDBJ databases">
        <authorList>
            <person name="Criscuolo A."/>
        </authorList>
    </citation>
    <scope>NUCLEOTIDE SEQUENCE [LARGE SCALE GENOMIC DNA]</scope>
    <source>
        <strain evidence="7">CECT7796</strain>
    </source>
</reference>
<dbReference type="InterPro" id="IPR044550">
    <property type="entry name" value="WzxE"/>
</dbReference>
<accession>A0ABN7ERA4</accession>
<evidence type="ECO:0000256" key="1">
    <source>
        <dbReference type="ARBA" id="ARBA00004651"/>
    </source>
</evidence>
<comment type="caution">
    <text evidence="7">The sequence shown here is derived from an EMBL/GenBank/DDBJ whole genome shotgun (WGS) entry which is preliminary data.</text>
</comment>
<organism evidence="7 8">
    <name type="scientific">Flavobacterium collinsii</name>
    <dbReference type="NCBI Taxonomy" id="1114861"/>
    <lineage>
        <taxon>Bacteria</taxon>
        <taxon>Pseudomonadati</taxon>
        <taxon>Bacteroidota</taxon>
        <taxon>Flavobacteriia</taxon>
        <taxon>Flavobacteriales</taxon>
        <taxon>Flavobacteriaceae</taxon>
        <taxon>Flavobacterium</taxon>
    </lineage>
</organism>
<dbReference type="PANTHER" id="PTHR30250">
    <property type="entry name" value="PST FAMILY PREDICTED COLANIC ACID TRANSPORTER"/>
    <property type="match status" value="1"/>
</dbReference>
<dbReference type="PANTHER" id="PTHR30250:SF30">
    <property type="entry name" value="LIPID III FLIPPASE"/>
    <property type="match status" value="1"/>
</dbReference>
<keyword evidence="4 6" id="KW-1133">Transmembrane helix</keyword>
<dbReference type="InterPro" id="IPR050833">
    <property type="entry name" value="Poly_Biosynth_Transport"/>
</dbReference>
<keyword evidence="8" id="KW-1185">Reference proteome</keyword>
<feature type="transmembrane region" description="Helical" evidence="6">
    <location>
        <begin position="134"/>
        <end position="157"/>
    </location>
</feature>
<evidence type="ECO:0000256" key="5">
    <source>
        <dbReference type="ARBA" id="ARBA00023136"/>
    </source>
</evidence>